<accession>A0A1G2KYA1</accession>
<dbReference type="InterPro" id="IPR050261">
    <property type="entry name" value="FrsA_esterase"/>
</dbReference>
<dbReference type="Pfam" id="PF00326">
    <property type="entry name" value="Peptidase_S9"/>
    <property type="match status" value="1"/>
</dbReference>
<dbReference type="SUPFAM" id="SSF53474">
    <property type="entry name" value="alpha/beta-Hydrolases"/>
    <property type="match status" value="1"/>
</dbReference>
<protein>
    <recommendedName>
        <fullName evidence="2">Peptidase S9 prolyl oligopeptidase catalytic domain-containing protein</fullName>
    </recommendedName>
</protein>
<name>A0A1G2KYA1_9BACT</name>
<dbReference type="PANTHER" id="PTHR22946">
    <property type="entry name" value="DIENELACTONE HYDROLASE DOMAIN-CONTAINING PROTEIN-RELATED"/>
    <property type="match status" value="1"/>
</dbReference>
<dbReference type="Proteomes" id="UP000178510">
    <property type="component" value="Unassembled WGS sequence"/>
</dbReference>
<dbReference type="GO" id="GO:0052689">
    <property type="term" value="F:carboxylic ester hydrolase activity"/>
    <property type="evidence" value="ECO:0007669"/>
    <property type="project" value="UniProtKB-ARBA"/>
</dbReference>
<proteinExistence type="predicted"/>
<dbReference type="InterPro" id="IPR029058">
    <property type="entry name" value="AB_hydrolase_fold"/>
</dbReference>
<gene>
    <name evidence="3" type="ORF">A3J58_03485</name>
</gene>
<evidence type="ECO:0000313" key="3">
    <source>
        <dbReference type="EMBL" id="OHA03461.1"/>
    </source>
</evidence>
<dbReference type="GO" id="GO:0008236">
    <property type="term" value="F:serine-type peptidase activity"/>
    <property type="evidence" value="ECO:0007669"/>
    <property type="project" value="InterPro"/>
</dbReference>
<comment type="caution">
    <text evidence="3">The sequence shown here is derived from an EMBL/GenBank/DDBJ whole genome shotgun (WGS) entry which is preliminary data.</text>
</comment>
<evidence type="ECO:0000256" key="1">
    <source>
        <dbReference type="ARBA" id="ARBA00022801"/>
    </source>
</evidence>
<dbReference type="InterPro" id="IPR001375">
    <property type="entry name" value="Peptidase_S9_cat"/>
</dbReference>
<dbReference type="GO" id="GO:0006508">
    <property type="term" value="P:proteolysis"/>
    <property type="evidence" value="ECO:0007669"/>
    <property type="project" value="InterPro"/>
</dbReference>
<dbReference type="STRING" id="1802274.A3J58_03485"/>
<reference evidence="3 4" key="1">
    <citation type="journal article" date="2016" name="Nat. Commun.">
        <title>Thousands of microbial genomes shed light on interconnected biogeochemical processes in an aquifer system.</title>
        <authorList>
            <person name="Anantharaman K."/>
            <person name="Brown C.T."/>
            <person name="Hug L.A."/>
            <person name="Sharon I."/>
            <person name="Castelle C.J."/>
            <person name="Probst A.J."/>
            <person name="Thomas B.C."/>
            <person name="Singh A."/>
            <person name="Wilkins M.J."/>
            <person name="Karaoz U."/>
            <person name="Brodie E.L."/>
            <person name="Williams K.H."/>
            <person name="Hubbard S.S."/>
            <person name="Banfield J.F."/>
        </authorList>
    </citation>
    <scope>NUCLEOTIDE SEQUENCE [LARGE SCALE GENOMIC DNA]</scope>
</reference>
<keyword evidence="1" id="KW-0378">Hydrolase</keyword>
<organism evidence="3 4">
    <name type="scientific">Candidatus Sungbacteria bacterium RIFCSPHIGHO2_02_FULL_52_23</name>
    <dbReference type="NCBI Taxonomy" id="1802274"/>
    <lineage>
        <taxon>Bacteria</taxon>
        <taxon>Candidatus Sungiibacteriota</taxon>
    </lineage>
</organism>
<dbReference type="AlphaFoldDB" id="A0A1G2KYA1"/>
<evidence type="ECO:0000259" key="2">
    <source>
        <dbReference type="Pfam" id="PF00326"/>
    </source>
</evidence>
<sequence length="295" mass="32787">MSLSPGEQYTIEYARAHPSVGSDFKINGILSNPNGDGYKKFSVAYRSGDLVISGVMNVPSGSTPDGGFPLLILNHGLIQSEVYFSGRGSKREQDFFARNGYITIHPDYRGLASSSPNPALHHDFYEGYAQDVQALIDALKKTDTSLIDTDRIGMWGHSMGGGIAARAMVRSHDIRAYVLFAPISADAEDNFYELTDEEVEWLHGEYGPAGSPLYRKISPISYFADVAAPVQLHHGTDDREVPIVFSERMYDTLMQLGKKTELFKYPGEKHEFISAWPLASARALRFFDTYVKNAR</sequence>
<dbReference type="Gene3D" id="3.40.50.1820">
    <property type="entry name" value="alpha/beta hydrolase"/>
    <property type="match status" value="1"/>
</dbReference>
<evidence type="ECO:0000313" key="4">
    <source>
        <dbReference type="Proteomes" id="UP000178510"/>
    </source>
</evidence>
<dbReference type="EMBL" id="MHQM01000026">
    <property type="protein sequence ID" value="OHA03461.1"/>
    <property type="molecule type" value="Genomic_DNA"/>
</dbReference>
<dbReference type="PANTHER" id="PTHR22946:SF9">
    <property type="entry name" value="POLYKETIDE TRANSFERASE AF380"/>
    <property type="match status" value="1"/>
</dbReference>
<feature type="domain" description="Peptidase S9 prolyl oligopeptidase catalytic" evidence="2">
    <location>
        <begin position="92"/>
        <end position="292"/>
    </location>
</feature>